<dbReference type="Gene3D" id="1.10.10.60">
    <property type="entry name" value="Homeodomain-like"/>
    <property type="match status" value="1"/>
</dbReference>
<organism evidence="5 6">
    <name type="scientific">Veronia pacifica</name>
    <dbReference type="NCBI Taxonomy" id="1080227"/>
    <lineage>
        <taxon>Bacteria</taxon>
        <taxon>Pseudomonadati</taxon>
        <taxon>Pseudomonadota</taxon>
        <taxon>Gammaproteobacteria</taxon>
        <taxon>Vibrionales</taxon>
        <taxon>Vibrionaceae</taxon>
        <taxon>Veronia</taxon>
    </lineage>
</organism>
<keyword evidence="3" id="KW-0804">Transcription</keyword>
<sequence length="348" mass="39696">MMNDTSQLTPFDALYFSASYLQLLKVVCDVNGDDFGELLRSEFGLDESVIEEPDAKIDGSNMELLLTKLQSFIRISQENQRYLINSFPLSMHGYLGLAAMTSATVREAIEIVIRFFSQVMPVFHLSTQQSDDRISITLIPVTDLGEQIELLAETALYSFCSLGKFTHLEHSCICIEFTHEQLNLTILPELFPGIEINTKCRDYRYSISISAVDSEIITGNITTQKMLSAILEEKQQEIDHSQPLTITVRKIIYARLEKSMTSSLETVCEEIYLSKRTLSRRLHEEGNNFKNIYNACRVQHARKLLLEPKNTISTIADALHFSTEASFSRFIKQQTGRSPSELRKRRNK</sequence>
<evidence type="ECO:0000256" key="2">
    <source>
        <dbReference type="ARBA" id="ARBA00023125"/>
    </source>
</evidence>
<dbReference type="SMART" id="SM00342">
    <property type="entry name" value="HTH_ARAC"/>
    <property type="match status" value="1"/>
</dbReference>
<dbReference type="EMBL" id="LYBM01000060">
    <property type="protein sequence ID" value="ODA29898.1"/>
    <property type="molecule type" value="Genomic_DNA"/>
</dbReference>
<proteinExistence type="predicted"/>
<feature type="domain" description="HTH araC/xylS-type" evidence="4">
    <location>
        <begin position="246"/>
        <end position="345"/>
    </location>
</feature>
<keyword evidence="2" id="KW-0238">DNA-binding</keyword>
<protein>
    <recommendedName>
        <fullName evidence="4">HTH araC/xylS-type domain-containing protein</fullName>
    </recommendedName>
</protein>
<dbReference type="InterPro" id="IPR018060">
    <property type="entry name" value="HTH_AraC"/>
</dbReference>
<dbReference type="GO" id="GO:0005829">
    <property type="term" value="C:cytosol"/>
    <property type="evidence" value="ECO:0007669"/>
    <property type="project" value="TreeGrafter"/>
</dbReference>
<dbReference type="InterPro" id="IPR032687">
    <property type="entry name" value="AraC-type_N"/>
</dbReference>
<comment type="caution">
    <text evidence="5">The sequence shown here is derived from an EMBL/GenBank/DDBJ whole genome shotgun (WGS) entry which is preliminary data.</text>
</comment>
<dbReference type="STRING" id="1080227.A8L45_21305"/>
<dbReference type="Pfam" id="PF12625">
    <property type="entry name" value="Arabinose_bd"/>
    <property type="match status" value="1"/>
</dbReference>
<dbReference type="RefSeq" id="WP_068905373.1">
    <property type="nucleotide sequence ID" value="NZ_JBHUIF010000007.1"/>
</dbReference>
<dbReference type="Proteomes" id="UP000094936">
    <property type="component" value="Unassembled WGS sequence"/>
</dbReference>
<dbReference type="SUPFAM" id="SSF46689">
    <property type="entry name" value="Homeodomain-like"/>
    <property type="match status" value="1"/>
</dbReference>
<dbReference type="GO" id="GO:0000976">
    <property type="term" value="F:transcription cis-regulatory region binding"/>
    <property type="evidence" value="ECO:0007669"/>
    <property type="project" value="TreeGrafter"/>
</dbReference>
<evidence type="ECO:0000256" key="1">
    <source>
        <dbReference type="ARBA" id="ARBA00023015"/>
    </source>
</evidence>
<dbReference type="GO" id="GO:0003700">
    <property type="term" value="F:DNA-binding transcription factor activity"/>
    <property type="evidence" value="ECO:0007669"/>
    <property type="project" value="InterPro"/>
</dbReference>
<keyword evidence="1" id="KW-0805">Transcription regulation</keyword>
<accession>A0A1C3E9E8</accession>
<dbReference type="PROSITE" id="PS01124">
    <property type="entry name" value="HTH_ARAC_FAMILY_2"/>
    <property type="match status" value="1"/>
</dbReference>
<dbReference type="AlphaFoldDB" id="A0A1C3E9E8"/>
<keyword evidence="6" id="KW-1185">Reference proteome</keyword>
<name>A0A1C3E9E8_9GAMM</name>
<dbReference type="PANTHER" id="PTHR47894:SF1">
    <property type="entry name" value="HTH-TYPE TRANSCRIPTIONAL REGULATOR VQSM"/>
    <property type="match status" value="1"/>
</dbReference>
<reference evidence="5 6" key="1">
    <citation type="submission" date="2016-05" db="EMBL/GenBank/DDBJ databases">
        <title>Genomic Taxonomy of the Vibrionaceae.</title>
        <authorList>
            <person name="Gomez-Gil B."/>
            <person name="Enciso-Ibarra J."/>
        </authorList>
    </citation>
    <scope>NUCLEOTIDE SEQUENCE [LARGE SCALE GENOMIC DNA]</scope>
    <source>
        <strain evidence="5 6">CAIM 1920</strain>
    </source>
</reference>
<evidence type="ECO:0000259" key="4">
    <source>
        <dbReference type="PROSITE" id="PS01124"/>
    </source>
</evidence>
<dbReference type="InterPro" id="IPR009057">
    <property type="entry name" value="Homeodomain-like_sf"/>
</dbReference>
<dbReference type="Pfam" id="PF12833">
    <property type="entry name" value="HTH_18"/>
    <property type="match status" value="1"/>
</dbReference>
<evidence type="ECO:0000256" key="3">
    <source>
        <dbReference type="ARBA" id="ARBA00023163"/>
    </source>
</evidence>
<evidence type="ECO:0000313" key="5">
    <source>
        <dbReference type="EMBL" id="ODA29898.1"/>
    </source>
</evidence>
<evidence type="ECO:0000313" key="6">
    <source>
        <dbReference type="Proteomes" id="UP000094936"/>
    </source>
</evidence>
<gene>
    <name evidence="5" type="ORF">A8L45_21305</name>
</gene>
<dbReference type="PANTHER" id="PTHR47894">
    <property type="entry name" value="HTH-TYPE TRANSCRIPTIONAL REGULATOR GADX"/>
    <property type="match status" value="1"/>
</dbReference>
<dbReference type="OrthoDB" id="5582699at2"/>